<evidence type="ECO:0000313" key="3">
    <source>
        <dbReference type="Proteomes" id="UP001044222"/>
    </source>
</evidence>
<feature type="region of interest" description="Disordered" evidence="1">
    <location>
        <begin position="1"/>
        <end position="66"/>
    </location>
</feature>
<accession>A0A9D3MFS8</accession>
<organism evidence="2 3">
    <name type="scientific">Anguilla anguilla</name>
    <name type="common">European freshwater eel</name>
    <name type="synonym">Muraena anguilla</name>
    <dbReference type="NCBI Taxonomy" id="7936"/>
    <lineage>
        <taxon>Eukaryota</taxon>
        <taxon>Metazoa</taxon>
        <taxon>Chordata</taxon>
        <taxon>Craniata</taxon>
        <taxon>Vertebrata</taxon>
        <taxon>Euteleostomi</taxon>
        <taxon>Actinopterygii</taxon>
        <taxon>Neopterygii</taxon>
        <taxon>Teleostei</taxon>
        <taxon>Anguilliformes</taxon>
        <taxon>Anguillidae</taxon>
        <taxon>Anguilla</taxon>
    </lineage>
</organism>
<dbReference type="Proteomes" id="UP001044222">
    <property type="component" value="Unassembled WGS sequence"/>
</dbReference>
<dbReference type="AlphaFoldDB" id="A0A9D3MFS8"/>
<reference evidence="2" key="1">
    <citation type="submission" date="2021-01" db="EMBL/GenBank/DDBJ databases">
        <title>A chromosome-scale assembly of European eel, Anguilla anguilla.</title>
        <authorList>
            <person name="Henkel C."/>
            <person name="Jong-Raadsen S.A."/>
            <person name="Dufour S."/>
            <person name="Weltzien F.-A."/>
            <person name="Palstra A.P."/>
            <person name="Pelster B."/>
            <person name="Spaink H.P."/>
            <person name="Van Den Thillart G.E."/>
            <person name="Jansen H."/>
            <person name="Zahm M."/>
            <person name="Klopp C."/>
            <person name="Cedric C."/>
            <person name="Louis A."/>
            <person name="Berthelot C."/>
            <person name="Parey E."/>
            <person name="Roest Crollius H."/>
            <person name="Montfort J."/>
            <person name="Robinson-Rechavi M."/>
            <person name="Bucao C."/>
            <person name="Bouchez O."/>
            <person name="Gislard M."/>
            <person name="Lluch J."/>
            <person name="Milhes M."/>
            <person name="Lampietro C."/>
            <person name="Lopez Roques C."/>
            <person name="Donnadieu C."/>
            <person name="Braasch I."/>
            <person name="Desvignes T."/>
            <person name="Postlethwait J."/>
            <person name="Bobe J."/>
            <person name="Guiguen Y."/>
            <person name="Dirks R."/>
        </authorList>
    </citation>
    <scope>NUCLEOTIDE SEQUENCE</scope>
    <source>
        <strain evidence="2">Tag_6206</strain>
        <tissue evidence="2">Liver</tissue>
    </source>
</reference>
<proteinExistence type="predicted"/>
<protein>
    <submittedName>
        <fullName evidence="2">Uncharacterized protein</fullName>
    </submittedName>
</protein>
<evidence type="ECO:0000256" key="1">
    <source>
        <dbReference type="SAM" id="MobiDB-lite"/>
    </source>
</evidence>
<sequence>MFDNGNFRRKRKRRSDSSNGVSVNTKVEEGRSAPVIKSSDSPPLMEPSSPELDSGEDQKSASPPGLSAAPCFNNFFSNMSALGSGPPGRQASLGLVNELSSRNITAASPYHTNSSQDSGGTEISDGLHLNRGVYYNSFSSGQSGPFNGHFYNSFSVNSLIYPREGTEV</sequence>
<gene>
    <name evidence="2" type="ORF">ANANG_G00095840</name>
</gene>
<feature type="compositionally biased region" description="Low complexity" evidence="1">
    <location>
        <begin position="38"/>
        <end position="52"/>
    </location>
</feature>
<comment type="caution">
    <text evidence="2">The sequence shown here is derived from an EMBL/GenBank/DDBJ whole genome shotgun (WGS) entry which is preliminary data.</text>
</comment>
<dbReference type="EMBL" id="JAFIRN010000005">
    <property type="protein sequence ID" value="KAG5848191.1"/>
    <property type="molecule type" value="Genomic_DNA"/>
</dbReference>
<evidence type="ECO:0000313" key="2">
    <source>
        <dbReference type="EMBL" id="KAG5848191.1"/>
    </source>
</evidence>
<name>A0A9D3MFS8_ANGAN</name>
<keyword evidence="3" id="KW-1185">Reference proteome</keyword>